<feature type="transmembrane region" description="Helical" evidence="1">
    <location>
        <begin position="145"/>
        <end position="165"/>
    </location>
</feature>
<evidence type="ECO:0000256" key="1">
    <source>
        <dbReference type="SAM" id="Phobius"/>
    </source>
</evidence>
<dbReference type="Proteomes" id="UP000001488">
    <property type="component" value="Chromosome"/>
</dbReference>
<evidence type="ECO:0000313" key="3">
    <source>
        <dbReference type="Proteomes" id="UP000001488"/>
    </source>
</evidence>
<keyword evidence="1" id="KW-1133">Transmembrane helix</keyword>
<dbReference type="RefSeq" id="WP_015857856.1">
    <property type="nucleotide sequence ID" value="NC_012804.1"/>
</dbReference>
<feature type="transmembrane region" description="Helical" evidence="1">
    <location>
        <begin position="106"/>
        <end position="133"/>
    </location>
</feature>
<protein>
    <submittedName>
        <fullName evidence="2">Uncharacterized protein</fullName>
    </submittedName>
</protein>
<reference evidence="2 3" key="1">
    <citation type="journal article" date="2007" name="Genome Biol.">
        <title>Genome analysis and genome-wide proteomics of Thermococcus gammatolerans, the most radioresistant organism known amongst the Archaea.</title>
        <authorList>
            <person name="Zivanovic Y."/>
            <person name="Armengaud J."/>
            <person name="Lagorce A."/>
            <person name="Leplat C."/>
            <person name="Guerin P."/>
            <person name="Dutertre M."/>
            <person name="Anthouard V."/>
            <person name="Forterre P."/>
            <person name="Wincker P."/>
            <person name="Confalonieri F."/>
        </authorList>
    </citation>
    <scope>NUCLEOTIDE SEQUENCE [LARGE SCALE GENOMIC DNA]</scope>
    <source>
        <strain evidence="3">DSM 15229 / JCM 11827 / EJ3</strain>
    </source>
</reference>
<evidence type="ECO:0000313" key="2">
    <source>
        <dbReference type="EMBL" id="ACS32737.1"/>
    </source>
</evidence>
<keyword evidence="3" id="KW-1185">Reference proteome</keyword>
<name>C5A3C5_THEGJ</name>
<dbReference type="OrthoDB" id="98872at2157"/>
<feature type="transmembrane region" description="Helical" evidence="1">
    <location>
        <begin position="257"/>
        <end position="279"/>
    </location>
</feature>
<feature type="transmembrane region" description="Helical" evidence="1">
    <location>
        <begin position="171"/>
        <end position="188"/>
    </location>
</feature>
<keyword evidence="1" id="KW-0812">Transmembrane</keyword>
<keyword evidence="1" id="KW-0472">Membrane</keyword>
<organism evidence="2 3">
    <name type="scientific">Thermococcus gammatolerans (strain DSM 15229 / JCM 11827 / EJ3)</name>
    <dbReference type="NCBI Taxonomy" id="593117"/>
    <lineage>
        <taxon>Archaea</taxon>
        <taxon>Methanobacteriati</taxon>
        <taxon>Methanobacteriota</taxon>
        <taxon>Thermococci</taxon>
        <taxon>Thermococcales</taxon>
        <taxon>Thermococcaceae</taxon>
        <taxon>Thermococcus</taxon>
    </lineage>
</organism>
<dbReference type="AlphaFoldDB" id="C5A3C5"/>
<dbReference type="GeneID" id="7988810"/>
<dbReference type="KEGG" id="tga:TGAM_0235"/>
<dbReference type="STRING" id="593117.TGAM_0235"/>
<feature type="transmembrane region" description="Helical" evidence="1">
    <location>
        <begin position="200"/>
        <end position="221"/>
    </location>
</feature>
<proteinExistence type="predicted"/>
<dbReference type="EMBL" id="CP001398">
    <property type="protein sequence ID" value="ACS32737.1"/>
    <property type="molecule type" value="Genomic_DNA"/>
</dbReference>
<dbReference type="PaxDb" id="593117-TGAM_0235"/>
<feature type="transmembrane region" description="Helical" evidence="1">
    <location>
        <begin position="227"/>
        <end position="245"/>
    </location>
</feature>
<feature type="transmembrane region" description="Helical" evidence="1">
    <location>
        <begin position="64"/>
        <end position="86"/>
    </location>
</feature>
<dbReference type="HOGENOM" id="CLU_926292_0_0_2"/>
<sequence length="306" mass="33437">MRRETRTLLLLTFLSPFLAEVLGGSTHPLQLVVQPLSFPFLWLFYGSGVLLIREAWVRFGGGQAGLMLLGALYGVVEEGVIIRSWFDPDWPDLGALRDYGRVFGVNASWAVLLTIYHTTMSIAIPILVVELLYPELRGKSLIGKRGVLLTTLAFCASAFAFAHLTSYVPSPAQYSVALFSALALLLLARKFGSIDVPFTPAHPFILGFLSGAMIFTSLAFLPKALPPLATSTVGTLALVLFFASLNGDEKRAVLGFLAFWLIIYDILLELVGVIGEAILGPLSYVFLFRRLGAVDRASTDQHQAER</sequence>
<dbReference type="eggNOG" id="arCOG11292">
    <property type="taxonomic scope" value="Archaea"/>
</dbReference>
<accession>C5A3C5</accession>
<feature type="transmembrane region" description="Helical" evidence="1">
    <location>
        <begin position="33"/>
        <end position="52"/>
    </location>
</feature>
<gene>
    <name evidence="2" type="ordered locus">TGAM_0235</name>
</gene>
<dbReference type="PATRIC" id="fig|593117.10.peg.238"/>